<dbReference type="Proteomes" id="UP000236291">
    <property type="component" value="Unassembled WGS sequence"/>
</dbReference>
<evidence type="ECO:0000256" key="1">
    <source>
        <dbReference type="SAM" id="Phobius"/>
    </source>
</evidence>
<gene>
    <name evidence="2" type="ORF">L195_g063242</name>
</gene>
<name>A0A2K3KKN8_TRIPR</name>
<protein>
    <submittedName>
        <fullName evidence="2">Hexose transporter</fullName>
    </submittedName>
</protein>
<feature type="non-terminal residue" evidence="2">
    <location>
        <position position="45"/>
    </location>
</feature>
<evidence type="ECO:0000313" key="2">
    <source>
        <dbReference type="EMBL" id="PNX66844.1"/>
    </source>
</evidence>
<organism evidence="2 3">
    <name type="scientific">Trifolium pratense</name>
    <name type="common">Red clover</name>
    <dbReference type="NCBI Taxonomy" id="57577"/>
    <lineage>
        <taxon>Eukaryota</taxon>
        <taxon>Viridiplantae</taxon>
        <taxon>Streptophyta</taxon>
        <taxon>Embryophyta</taxon>
        <taxon>Tracheophyta</taxon>
        <taxon>Spermatophyta</taxon>
        <taxon>Magnoliopsida</taxon>
        <taxon>eudicotyledons</taxon>
        <taxon>Gunneridae</taxon>
        <taxon>Pentapetalae</taxon>
        <taxon>rosids</taxon>
        <taxon>fabids</taxon>
        <taxon>Fabales</taxon>
        <taxon>Fabaceae</taxon>
        <taxon>Papilionoideae</taxon>
        <taxon>50 kb inversion clade</taxon>
        <taxon>NPAAA clade</taxon>
        <taxon>Hologalegina</taxon>
        <taxon>IRL clade</taxon>
        <taxon>Trifolieae</taxon>
        <taxon>Trifolium</taxon>
    </lineage>
</organism>
<sequence length="45" mass="4678">MTIAIGVTFGTSGNPGALPTWYAITVVDVICTYVSGFAWSWGPLG</sequence>
<dbReference type="EMBL" id="ASHM01199469">
    <property type="protein sequence ID" value="PNX66844.1"/>
    <property type="molecule type" value="Genomic_DNA"/>
</dbReference>
<feature type="transmembrane region" description="Helical" evidence="1">
    <location>
        <begin position="20"/>
        <end position="41"/>
    </location>
</feature>
<keyword evidence="1" id="KW-0812">Transmembrane</keyword>
<reference evidence="2 3" key="2">
    <citation type="journal article" date="2017" name="Front. Plant Sci.">
        <title>Gene Classification and Mining of Molecular Markers Useful in Red Clover (Trifolium pratense) Breeding.</title>
        <authorList>
            <person name="Istvanek J."/>
            <person name="Dluhosova J."/>
            <person name="Dluhos P."/>
            <person name="Patkova L."/>
            <person name="Nedelnik J."/>
            <person name="Repkova J."/>
        </authorList>
    </citation>
    <scope>NUCLEOTIDE SEQUENCE [LARGE SCALE GENOMIC DNA]</scope>
    <source>
        <strain evidence="3">cv. Tatra</strain>
        <tissue evidence="2">Young leaves</tissue>
    </source>
</reference>
<comment type="caution">
    <text evidence="2">The sequence shown here is derived from an EMBL/GenBank/DDBJ whole genome shotgun (WGS) entry which is preliminary data.</text>
</comment>
<evidence type="ECO:0000313" key="3">
    <source>
        <dbReference type="Proteomes" id="UP000236291"/>
    </source>
</evidence>
<keyword evidence="1" id="KW-1133">Transmembrane helix</keyword>
<proteinExistence type="predicted"/>
<keyword evidence="1" id="KW-0472">Membrane</keyword>
<reference evidence="2 3" key="1">
    <citation type="journal article" date="2014" name="Am. J. Bot.">
        <title>Genome assembly and annotation for red clover (Trifolium pratense; Fabaceae).</title>
        <authorList>
            <person name="Istvanek J."/>
            <person name="Jaros M."/>
            <person name="Krenek A."/>
            <person name="Repkova J."/>
        </authorList>
    </citation>
    <scope>NUCLEOTIDE SEQUENCE [LARGE SCALE GENOMIC DNA]</scope>
    <source>
        <strain evidence="3">cv. Tatra</strain>
        <tissue evidence="2">Young leaves</tissue>
    </source>
</reference>
<accession>A0A2K3KKN8</accession>
<dbReference type="AlphaFoldDB" id="A0A2K3KKN8"/>